<organism evidence="2 3">
    <name type="scientific">Plantactinospora endophytica</name>
    <dbReference type="NCBI Taxonomy" id="673535"/>
    <lineage>
        <taxon>Bacteria</taxon>
        <taxon>Bacillati</taxon>
        <taxon>Actinomycetota</taxon>
        <taxon>Actinomycetes</taxon>
        <taxon>Micromonosporales</taxon>
        <taxon>Micromonosporaceae</taxon>
        <taxon>Plantactinospora</taxon>
    </lineage>
</organism>
<evidence type="ECO:0000313" key="3">
    <source>
        <dbReference type="Proteomes" id="UP000646749"/>
    </source>
</evidence>
<keyword evidence="1" id="KW-0812">Transmembrane</keyword>
<sequence>MATAGLVDPAAAERIRERVLRQKLSHKRCVGNSRLGLMISGMVVRLLYLGMIRLFSGWGC</sequence>
<feature type="transmembrane region" description="Helical" evidence="1">
    <location>
        <begin position="35"/>
        <end position="55"/>
    </location>
</feature>
<evidence type="ECO:0000256" key="1">
    <source>
        <dbReference type="SAM" id="Phobius"/>
    </source>
</evidence>
<dbReference type="RefSeq" id="WP_203871408.1">
    <property type="nucleotide sequence ID" value="NZ_BONW01000051.1"/>
</dbReference>
<dbReference type="EMBL" id="BONW01000051">
    <property type="protein sequence ID" value="GIG93107.1"/>
    <property type="molecule type" value="Genomic_DNA"/>
</dbReference>
<reference evidence="2 3" key="1">
    <citation type="submission" date="2021-01" db="EMBL/GenBank/DDBJ databases">
        <title>Whole genome shotgun sequence of Plantactinospora endophytica NBRC 110450.</title>
        <authorList>
            <person name="Komaki H."/>
            <person name="Tamura T."/>
        </authorList>
    </citation>
    <scope>NUCLEOTIDE SEQUENCE [LARGE SCALE GENOMIC DNA]</scope>
    <source>
        <strain evidence="2 3">NBRC 110450</strain>
    </source>
</reference>
<evidence type="ECO:0000313" key="2">
    <source>
        <dbReference type="EMBL" id="GIG93107.1"/>
    </source>
</evidence>
<protein>
    <submittedName>
        <fullName evidence="2">Uncharacterized protein</fullName>
    </submittedName>
</protein>
<gene>
    <name evidence="2" type="ORF">Pen02_80430</name>
</gene>
<keyword evidence="1" id="KW-1133">Transmembrane helix</keyword>
<proteinExistence type="predicted"/>
<keyword evidence="3" id="KW-1185">Reference proteome</keyword>
<name>A0ABQ4EFT0_9ACTN</name>
<accession>A0ABQ4EFT0</accession>
<dbReference type="Proteomes" id="UP000646749">
    <property type="component" value="Unassembled WGS sequence"/>
</dbReference>
<keyword evidence="1" id="KW-0472">Membrane</keyword>
<comment type="caution">
    <text evidence="2">The sequence shown here is derived from an EMBL/GenBank/DDBJ whole genome shotgun (WGS) entry which is preliminary data.</text>
</comment>